<dbReference type="PANTHER" id="PTHR39181:SF1">
    <property type="entry name" value="TYROSINE-PROTEIN PHOSPHATASE YWQE"/>
    <property type="match status" value="1"/>
</dbReference>
<dbReference type="KEGG" id="lcre:Pla8534_07740"/>
<evidence type="ECO:0000256" key="4">
    <source>
        <dbReference type="ARBA" id="ARBA00051722"/>
    </source>
</evidence>
<dbReference type="Gene3D" id="3.20.20.140">
    <property type="entry name" value="Metal-dependent hydrolases"/>
    <property type="match status" value="1"/>
</dbReference>
<dbReference type="EMBL" id="CP036433">
    <property type="protein sequence ID" value="QDU92999.1"/>
    <property type="molecule type" value="Genomic_DNA"/>
</dbReference>
<dbReference type="GO" id="GO:0004725">
    <property type="term" value="F:protein tyrosine phosphatase activity"/>
    <property type="evidence" value="ECO:0007669"/>
    <property type="project" value="UniProtKB-EC"/>
</dbReference>
<evidence type="ECO:0000313" key="6">
    <source>
        <dbReference type="Proteomes" id="UP000317648"/>
    </source>
</evidence>
<dbReference type="InterPro" id="IPR016195">
    <property type="entry name" value="Pol/histidinol_Pase-like"/>
</dbReference>
<evidence type="ECO:0000313" key="5">
    <source>
        <dbReference type="EMBL" id="QDU92999.1"/>
    </source>
</evidence>
<gene>
    <name evidence="5" type="primary">ywqE_1</name>
    <name evidence="5" type="ORF">Pla8534_07740</name>
</gene>
<dbReference type="RefSeq" id="WP_145049426.1">
    <property type="nucleotide sequence ID" value="NZ_CP036433.1"/>
</dbReference>
<dbReference type="PANTHER" id="PTHR39181">
    <property type="entry name" value="TYROSINE-PROTEIN PHOSPHATASE YWQE"/>
    <property type="match status" value="1"/>
</dbReference>
<dbReference type="Pfam" id="PF19567">
    <property type="entry name" value="CpsB_CapC"/>
    <property type="match status" value="1"/>
</dbReference>
<protein>
    <recommendedName>
        <fullName evidence="2">protein-tyrosine-phosphatase</fullName>
        <ecNumber evidence="2">3.1.3.48</ecNumber>
    </recommendedName>
</protein>
<name>A0A518DMD2_9BACT</name>
<dbReference type="OrthoDB" id="9788539at2"/>
<keyword evidence="3 5" id="KW-0378">Hydrolase</keyword>
<dbReference type="AlphaFoldDB" id="A0A518DMD2"/>
<dbReference type="EC" id="3.1.3.48" evidence="2"/>
<sequence>MNLSSVKPPPRGRIDIHSHLLPGVDDGCQTVEQSLDCIRAWIEEGFIGSVCTPHVGPGYFQENTPDHIADLMPSLRESVAAAGLDYHLWDGGEVRIFAETSEWFSYWGLPTLGPGRCVLLDWWGDQWPLFCEECCQFLLDNGYQPVFAHPERMNLEAKAWDEVIDRLLERGVWLQGNLNSLGGGEGPVSQERSWRLLKAKQYYVLATDTHAPRALRERRRALELVEQECGAEQLQLLLEDRPREIIWRLASEDE</sequence>
<keyword evidence="6" id="KW-1185">Reference proteome</keyword>
<comment type="similarity">
    <text evidence="1">Belongs to the metallo-dependent hydrolases superfamily. CpsB/CapC family.</text>
</comment>
<dbReference type="InterPro" id="IPR016667">
    <property type="entry name" value="Caps_polysacc_synth_CpsB/CapC"/>
</dbReference>
<evidence type="ECO:0000256" key="3">
    <source>
        <dbReference type="ARBA" id="ARBA00022801"/>
    </source>
</evidence>
<dbReference type="SUPFAM" id="SSF89550">
    <property type="entry name" value="PHP domain-like"/>
    <property type="match status" value="1"/>
</dbReference>
<proteinExistence type="inferred from homology"/>
<evidence type="ECO:0000256" key="1">
    <source>
        <dbReference type="ARBA" id="ARBA00005750"/>
    </source>
</evidence>
<comment type="catalytic activity">
    <reaction evidence="4">
        <text>O-phospho-L-tyrosyl-[protein] + H2O = L-tyrosyl-[protein] + phosphate</text>
        <dbReference type="Rhea" id="RHEA:10684"/>
        <dbReference type="Rhea" id="RHEA-COMP:10136"/>
        <dbReference type="Rhea" id="RHEA-COMP:20101"/>
        <dbReference type="ChEBI" id="CHEBI:15377"/>
        <dbReference type="ChEBI" id="CHEBI:43474"/>
        <dbReference type="ChEBI" id="CHEBI:46858"/>
        <dbReference type="ChEBI" id="CHEBI:61978"/>
        <dbReference type="EC" id="3.1.3.48"/>
    </reaction>
</comment>
<accession>A0A518DMD2</accession>
<organism evidence="5 6">
    <name type="scientific">Lignipirellula cremea</name>
    <dbReference type="NCBI Taxonomy" id="2528010"/>
    <lineage>
        <taxon>Bacteria</taxon>
        <taxon>Pseudomonadati</taxon>
        <taxon>Planctomycetota</taxon>
        <taxon>Planctomycetia</taxon>
        <taxon>Pirellulales</taxon>
        <taxon>Pirellulaceae</taxon>
        <taxon>Lignipirellula</taxon>
    </lineage>
</organism>
<evidence type="ECO:0000256" key="2">
    <source>
        <dbReference type="ARBA" id="ARBA00013064"/>
    </source>
</evidence>
<reference evidence="5 6" key="1">
    <citation type="submission" date="2019-02" db="EMBL/GenBank/DDBJ databases">
        <title>Deep-cultivation of Planctomycetes and their phenomic and genomic characterization uncovers novel biology.</title>
        <authorList>
            <person name="Wiegand S."/>
            <person name="Jogler M."/>
            <person name="Boedeker C."/>
            <person name="Pinto D."/>
            <person name="Vollmers J."/>
            <person name="Rivas-Marin E."/>
            <person name="Kohn T."/>
            <person name="Peeters S.H."/>
            <person name="Heuer A."/>
            <person name="Rast P."/>
            <person name="Oberbeckmann S."/>
            <person name="Bunk B."/>
            <person name="Jeske O."/>
            <person name="Meyerdierks A."/>
            <person name="Storesund J.E."/>
            <person name="Kallscheuer N."/>
            <person name="Luecker S."/>
            <person name="Lage O.M."/>
            <person name="Pohl T."/>
            <person name="Merkel B.J."/>
            <person name="Hornburger P."/>
            <person name="Mueller R.-W."/>
            <person name="Bruemmer F."/>
            <person name="Labrenz M."/>
            <person name="Spormann A.M."/>
            <person name="Op den Camp H."/>
            <person name="Overmann J."/>
            <person name="Amann R."/>
            <person name="Jetten M.S.M."/>
            <person name="Mascher T."/>
            <person name="Medema M.H."/>
            <person name="Devos D.P."/>
            <person name="Kaster A.-K."/>
            <person name="Ovreas L."/>
            <person name="Rohde M."/>
            <person name="Galperin M.Y."/>
            <person name="Jogler C."/>
        </authorList>
    </citation>
    <scope>NUCLEOTIDE SEQUENCE [LARGE SCALE GENOMIC DNA]</scope>
    <source>
        <strain evidence="5 6">Pla85_3_4</strain>
    </source>
</reference>
<dbReference type="GO" id="GO:0030145">
    <property type="term" value="F:manganese ion binding"/>
    <property type="evidence" value="ECO:0007669"/>
    <property type="project" value="InterPro"/>
</dbReference>
<dbReference type="Proteomes" id="UP000317648">
    <property type="component" value="Chromosome"/>
</dbReference>